<proteinExistence type="predicted"/>
<comment type="caution">
    <text evidence="2">The sequence shown here is derived from an EMBL/GenBank/DDBJ whole genome shotgun (WGS) entry which is preliminary data.</text>
</comment>
<evidence type="ECO:0008006" key="4">
    <source>
        <dbReference type="Google" id="ProtNLM"/>
    </source>
</evidence>
<name>A0A7C8N4Y8_9PEZI</name>
<reference evidence="2 3" key="1">
    <citation type="submission" date="2019-12" db="EMBL/GenBank/DDBJ databases">
        <title>Draft genome sequence of the ascomycete Xylaria multiplex DSM 110363.</title>
        <authorList>
            <person name="Buettner E."/>
            <person name="Kellner H."/>
        </authorList>
    </citation>
    <scope>NUCLEOTIDE SEQUENCE [LARGE SCALE GENOMIC DNA]</scope>
    <source>
        <strain evidence="2 3">DSM 110363</strain>
    </source>
</reference>
<evidence type="ECO:0000313" key="2">
    <source>
        <dbReference type="EMBL" id="KAF2968396.1"/>
    </source>
</evidence>
<dbReference type="OrthoDB" id="3559235at2759"/>
<organism evidence="2 3">
    <name type="scientific">Xylaria multiplex</name>
    <dbReference type="NCBI Taxonomy" id="323545"/>
    <lineage>
        <taxon>Eukaryota</taxon>
        <taxon>Fungi</taxon>
        <taxon>Dikarya</taxon>
        <taxon>Ascomycota</taxon>
        <taxon>Pezizomycotina</taxon>
        <taxon>Sordariomycetes</taxon>
        <taxon>Xylariomycetidae</taxon>
        <taxon>Xylariales</taxon>
        <taxon>Xylariaceae</taxon>
        <taxon>Xylaria</taxon>
    </lineage>
</organism>
<keyword evidence="3" id="KW-1185">Reference proteome</keyword>
<protein>
    <recommendedName>
        <fullName evidence="4">NACHT-NTPase and P-loop NTPases N-terminal domain-containing protein</fullName>
    </recommendedName>
</protein>
<gene>
    <name evidence="2" type="ORF">GQX73_g5169</name>
</gene>
<dbReference type="EMBL" id="WUBL01000051">
    <property type="protein sequence ID" value="KAF2968396.1"/>
    <property type="molecule type" value="Genomic_DNA"/>
</dbReference>
<evidence type="ECO:0000256" key="1">
    <source>
        <dbReference type="SAM" id="MobiDB-lite"/>
    </source>
</evidence>
<dbReference type="Proteomes" id="UP000481858">
    <property type="component" value="Unassembled WGS sequence"/>
</dbReference>
<feature type="compositionally biased region" description="Polar residues" evidence="1">
    <location>
        <begin position="192"/>
        <end position="203"/>
    </location>
</feature>
<dbReference type="InParanoid" id="A0A7C8N4Y8"/>
<accession>A0A7C8N4Y8</accession>
<dbReference type="AlphaFoldDB" id="A0A7C8N4Y8"/>
<sequence length="285" mass="30674">MSSPCDIVSGAIPIIEQSITLLNHIGTGVDTVKGLPEAIGKHINDLKSIGDILDLIKRDEALQTLEVGAAAKDVQDAGIKLMAHLQLMQTQSRAGKAEQVVRGFFGASKDEYQVESIMEELRGAKLSLIAYMSVVNVGIAQGANKALQINNDILDKMENLLREKLGDDTKSLKLVDRVEGQVTDEDEFPNLSPDNVKSPQENTVGPAPMVMSRRPKRVVSGNLVRDSARMPFPATGNDWGDSDVFVVGNVAGGNSVMQNAPLPASVLLEMFKRRATSNAGRNVDT</sequence>
<evidence type="ECO:0000313" key="3">
    <source>
        <dbReference type="Proteomes" id="UP000481858"/>
    </source>
</evidence>
<feature type="region of interest" description="Disordered" evidence="1">
    <location>
        <begin position="185"/>
        <end position="208"/>
    </location>
</feature>